<feature type="transmembrane region" description="Helical" evidence="1">
    <location>
        <begin position="283"/>
        <end position="301"/>
    </location>
</feature>
<keyword evidence="1" id="KW-1133">Transmembrane helix</keyword>
<keyword evidence="1" id="KW-0472">Membrane</keyword>
<sequence>MITAIAEAWLLAWLLAATLGAGALAVLASGLLLRELWVEPLRPAFSAAGRAMPALVVLALPLVALAPDLYPWTGKPRAVAIGVATAVILPLWCVLGRWLDRRAEKRWPAGIALMLVVLSAAIGFEDWALSRDPAWVASLQGISLLEGGAAAFLGLAVLILGCPEDPEARTGLERALLTLGVFALWLWFVQFVTVWAADLPPEAAWYLRRQEGGWPWLKLGIAVPALLGAIALSAVPQWRPWRMRAVCALLVMQHAAGLLWSVRPDAPLAPGAAEGSPGAVTDAIVIALVALLLALALRLAGRGRADPV</sequence>
<name>A0ABT1X6J3_9PROT</name>
<protein>
    <submittedName>
        <fullName evidence="2">Uncharacterized protein</fullName>
    </submittedName>
</protein>
<accession>A0ABT1X6J3</accession>
<feature type="transmembrane region" description="Helical" evidence="1">
    <location>
        <begin position="144"/>
        <end position="163"/>
    </location>
</feature>
<keyword evidence="1" id="KW-0812">Transmembrane</keyword>
<feature type="transmembrane region" description="Helical" evidence="1">
    <location>
        <begin position="246"/>
        <end position="263"/>
    </location>
</feature>
<evidence type="ECO:0000313" key="2">
    <source>
        <dbReference type="EMBL" id="MCR0983723.1"/>
    </source>
</evidence>
<reference evidence="2 3" key="1">
    <citation type="submission" date="2022-06" db="EMBL/GenBank/DDBJ databases">
        <title>Roseomonas CN29.</title>
        <authorList>
            <person name="Cheng Y."/>
            <person name="He X."/>
        </authorList>
    </citation>
    <scope>NUCLEOTIDE SEQUENCE [LARGE SCALE GENOMIC DNA]</scope>
    <source>
        <strain evidence="2 3">CN29</strain>
    </source>
</reference>
<feature type="transmembrane region" description="Helical" evidence="1">
    <location>
        <begin position="78"/>
        <end position="95"/>
    </location>
</feature>
<feature type="transmembrane region" description="Helical" evidence="1">
    <location>
        <begin position="175"/>
        <end position="196"/>
    </location>
</feature>
<feature type="transmembrane region" description="Helical" evidence="1">
    <location>
        <begin position="45"/>
        <end position="66"/>
    </location>
</feature>
<proteinExistence type="predicted"/>
<dbReference type="RefSeq" id="WP_257717389.1">
    <property type="nucleotide sequence ID" value="NZ_JANJOU010000015.1"/>
</dbReference>
<dbReference type="PANTHER" id="PTHR43044:SF2">
    <property type="entry name" value="POLYSULPHIDE REDUCTASE NRFD"/>
    <property type="match status" value="1"/>
</dbReference>
<organism evidence="2 3">
    <name type="scientific">Roseomonas populi</name>
    <dbReference type="NCBI Taxonomy" id="3121582"/>
    <lineage>
        <taxon>Bacteria</taxon>
        <taxon>Pseudomonadati</taxon>
        <taxon>Pseudomonadota</taxon>
        <taxon>Alphaproteobacteria</taxon>
        <taxon>Acetobacterales</taxon>
        <taxon>Roseomonadaceae</taxon>
        <taxon>Roseomonas</taxon>
    </lineage>
</organism>
<evidence type="ECO:0000256" key="1">
    <source>
        <dbReference type="SAM" id="Phobius"/>
    </source>
</evidence>
<dbReference type="Proteomes" id="UP001524642">
    <property type="component" value="Unassembled WGS sequence"/>
</dbReference>
<dbReference type="EMBL" id="JANJOU010000015">
    <property type="protein sequence ID" value="MCR0983723.1"/>
    <property type="molecule type" value="Genomic_DNA"/>
</dbReference>
<feature type="transmembrane region" description="Helical" evidence="1">
    <location>
        <begin position="216"/>
        <end position="234"/>
    </location>
</feature>
<evidence type="ECO:0000313" key="3">
    <source>
        <dbReference type="Proteomes" id="UP001524642"/>
    </source>
</evidence>
<feature type="transmembrane region" description="Helical" evidence="1">
    <location>
        <begin position="12"/>
        <end position="33"/>
    </location>
</feature>
<comment type="caution">
    <text evidence="2">The sequence shown here is derived from an EMBL/GenBank/DDBJ whole genome shotgun (WGS) entry which is preliminary data.</text>
</comment>
<feature type="transmembrane region" description="Helical" evidence="1">
    <location>
        <begin position="107"/>
        <end position="124"/>
    </location>
</feature>
<dbReference type="PANTHER" id="PTHR43044">
    <property type="match status" value="1"/>
</dbReference>
<keyword evidence="3" id="KW-1185">Reference proteome</keyword>
<gene>
    <name evidence="2" type="ORF">NRP21_16840</name>
</gene>